<dbReference type="SUPFAM" id="SSF56801">
    <property type="entry name" value="Acetyl-CoA synthetase-like"/>
    <property type="match status" value="1"/>
</dbReference>
<evidence type="ECO:0000256" key="1">
    <source>
        <dbReference type="ARBA" id="ARBA00022741"/>
    </source>
</evidence>
<reference evidence="5 6" key="1">
    <citation type="submission" date="2013-09" db="EMBL/GenBank/DDBJ databases">
        <title>High correlation between genotypes and phenotypes of environmental bacteria Comamonas testosteroni strains.</title>
        <authorList>
            <person name="Liu L."/>
            <person name="Zhu W."/>
            <person name="Xia X."/>
            <person name="Xu B."/>
            <person name="Luo M."/>
            <person name="Wang G."/>
        </authorList>
    </citation>
    <scope>NUCLEOTIDE SEQUENCE [LARGE SCALE GENOMIC DNA]</scope>
    <source>
        <strain evidence="5 6">JL40</strain>
    </source>
</reference>
<proteinExistence type="predicted"/>
<dbReference type="Pfam" id="PF23562">
    <property type="entry name" value="AMP-binding_C_3"/>
    <property type="match status" value="1"/>
</dbReference>
<keyword evidence="1" id="KW-0547">Nucleotide-binding</keyword>
<dbReference type="InterPro" id="IPR042099">
    <property type="entry name" value="ANL_N_sf"/>
</dbReference>
<dbReference type="RefSeq" id="WP_052084749.1">
    <property type="nucleotide sequence ID" value="NZ_AWOR01000026.1"/>
</dbReference>
<dbReference type="Proteomes" id="UP000029553">
    <property type="component" value="Unassembled WGS sequence"/>
</dbReference>
<dbReference type="GO" id="GO:0005524">
    <property type="term" value="F:ATP binding"/>
    <property type="evidence" value="ECO:0007669"/>
    <property type="project" value="UniProtKB-KW"/>
</dbReference>
<dbReference type="PANTHER" id="PTHR43272:SF33">
    <property type="entry name" value="AMP-BINDING DOMAIN-CONTAINING PROTEIN-RELATED"/>
    <property type="match status" value="1"/>
</dbReference>
<dbReference type="GO" id="GO:0004467">
    <property type="term" value="F:long-chain fatty acid-CoA ligase activity"/>
    <property type="evidence" value="ECO:0007669"/>
    <property type="project" value="UniProtKB-EC"/>
</dbReference>
<comment type="caution">
    <text evidence="5">The sequence shown here is derived from an EMBL/GenBank/DDBJ whole genome shotgun (WGS) entry which is preliminary data.</text>
</comment>
<evidence type="ECO:0000256" key="3">
    <source>
        <dbReference type="ARBA" id="ARBA00024484"/>
    </source>
</evidence>
<dbReference type="InterPro" id="IPR045851">
    <property type="entry name" value="AMP-bd_C_sf"/>
</dbReference>
<dbReference type="EMBL" id="AWOR01000026">
    <property type="protein sequence ID" value="KGH31129.1"/>
    <property type="molecule type" value="Genomic_DNA"/>
</dbReference>
<dbReference type="Pfam" id="PF00501">
    <property type="entry name" value="AMP-binding"/>
    <property type="match status" value="1"/>
</dbReference>
<gene>
    <name evidence="5" type="ORF">P353_06305</name>
</gene>
<protein>
    <submittedName>
        <fullName evidence="5">AMP-dependent synthetase</fullName>
    </submittedName>
</protein>
<evidence type="ECO:0000313" key="5">
    <source>
        <dbReference type="EMBL" id="KGH31129.1"/>
    </source>
</evidence>
<dbReference type="Gene3D" id="3.30.300.30">
    <property type="match status" value="1"/>
</dbReference>
<feature type="domain" description="AMP-dependent synthetase/ligase" evidence="4">
    <location>
        <begin position="34"/>
        <end position="468"/>
    </location>
</feature>
<evidence type="ECO:0000259" key="4">
    <source>
        <dbReference type="Pfam" id="PF00501"/>
    </source>
</evidence>
<sequence length="649" mass="71106">MNQASETDVLGLQAEKQHLTIEQVQTLPELLAMRVRRTPSAEAYREFDESTNAWKSLSWAETAERVTLWSRALCVSNLPVGARVAILLPNGFDAMTIDQACLRCGYVPVPLHAIDNAGSIAYILADSGASLLVVADAKAWQKICATGQDLPELQAVIHAQQGRSIDSSNAYVVPVEQAEQDSVKALQRKPVIVLSAWLQAGQQHTSALPLPPKKTELAGIVYTSGTTGKPKGVMLTHDNVVSDLHAVMQRVKAFPEDVFLSFLPLSHTFERTAGYYLAVATGSCVAYARSVAQLGQDMKQVKPTVLISVPRIYERVYAKIQESLASSPFKHKLFDAAVNKGWKSFCAHQGMPLNEQLEAKAGWASALPGWLLRKLVAQPLLAQFGGRLRVAVSGGAPLSPTIARTFLGLGLPMVQGYGMTETAPVVSANGLDDNWPDTVGRALPGIEVRIGEDQELQVSGPVVMRGYWNRPEDTAKAFTADGWLRTGDQASIENGRIRIKGRIKEIIVTSTGEKVPPNDVEQAILVDPLFEQVFVVGEDRPFIACIAVVSQMEWEMLARSVGLNPNDGSSLHHAAAEREALTRIEKQTRSFARYAVPRAIHLVRDSWNIDNGLMTPTLKLKRKNLMAHYKDAIEQMYGKPIDVWKTKAR</sequence>
<comment type="catalytic activity">
    <reaction evidence="3">
        <text>a long-chain fatty acid + ATP + CoA = a long-chain fatty acyl-CoA + AMP + diphosphate</text>
        <dbReference type="Rhea" id="RHEA:15421"/>
        <dbReference type="ChEBI" id="CHEBI:30616"/>
        <dbReference type="ChEBI" id="CHEBI:33019"/>
        <dbReference type="ChEBI" id="CHEBI:57287"/>
        <dbReference type="ChEBI" id="CHEBI:57560"/>
        <dbReference type="ChEBI" id="CHEBI:83139"/>
        <dbReference type="ChEBI" id="CHEBI:456215"/>
        <dbReference type="EC" id="6.2.1.3"/>
    </reaction>
    <physiologicalReaction direction="left-to-right" evidence="3">
        <dbReference type="Rhea" id="RHEA:15422"/>
    </physiologicalReaction>
</comment>
<dbReference type="InterPro" id="IPR020845">
    <property type="entry name" value="AMP-binding_CS"/>
</dbReference>
<dbReference type="GO" id="GO:0016020">
    <property type="term" value="C:membrane"/>
    <property type="evidence" value="ECO:0007669"/>
    <property type="project" value="TreeGrafter"/>
</dbReference>
<keyword evidence="2" id="KW-0067">ATP-binding</keyword>
<dbReference type="PROSITE" id="PS00455">
    <property type="entry name" value="AMP_BINDING"/>
    <property type="match status" value="1"/>
</dbReference>
<dbReference type="Gene3D" id="3.40.50.12780">
    <property type="entry name" value="N-terminal domain of ligase-like"/>
    <property type="match status" value="1"/>
</dbReference>
<dbReference type="CDD" id="cd05907">
    <property type="entry name" value="VL_LC_FACS_like"/>
    <property type="match status" value="1"/>
</dbReference>
<evidence type="ECO:0000256" key="2">
    <source>
        <dbReference type="ARBA" id="ARBA00022840"/>
    </source>
</evidence>
<dbReference type="InterPro" id="IPR000873">
    <property type="entry name" value="AMP-dep_synth/lig_dom"/>
</dbReference>
<name>A0A096FMK4_COMTE</name>
<dbReference type="PANTHER" id="PTHR43272">
    <property type="entry name" value="LONG-CHAIN-FATTY-ACID--COA LIGASE"/>
    <property type="match status" value="1"/>
</dbReference>
<organism evidence="5 6">
    <name type="scientific">Comamonas testosteroni</name>
    <name type="common">Pseudomonas testosteroni</name>
    <dbReference type="NCBI Taxonomy" id="285"/>
    <lineage>
        <taxon>Bacteria</taxon>
        <taxon>Pseudomonadati</taxon>
        <taxon>Pseudomonadota</taxon>
        <taxon>Betaproteobacteria</taxon>
        <taxon>Burkholderiales</taxon>
        <taxon>Comamonadaceae</taxon>
        <taxon>Comamonas</taxon>
    </lineage>
</organism>
<accession>A0A096FMK4</accession>
<evidence type="ECO:0000313" key="6">
    <source>
        <dbReference type="Proteomes" id="UP000029553"/>
    </source>
</evidence>
<dbReference type="AlphaFoldDB" id="A0A096FMK4"/>